<gene>
    <name evidence="3" type="ORF">NDU88_004633</name>
</gene>
<dbReference type="SMART" id="SM01039">
    <property type="entry name" value="BRICHOS"/>
    <property type="match status" value="1"/>
</dbReference>
<dbReference type="EMBL" id="JANPWB010000015">
    <property type="protein sequence ID" value="KAJ1091512.1"/>
    <property type="molecule type" value="Genomic_DNA"/>
</dbReference>
<evidence type="ECO:0000313" key="3">
    <source>
        <dbReference type="EMBL" id="KAJ1091512.1"/>
    </source>
</evidence>
<accession>A0AAV7LIW6</accession>
<protein>
    <recommendedName>
        <fullName evidence="2">BRICHOS domain-containing protein</fullName>
    </recommendedName>
</protein>
<evidence type="ECO:0000313" key="4">
    <source>
        <dbReference type="Proteomes" id="UP001066276"/>
    </source>
</evidence>
<reference evidence="3" key="1">
    <citation type="journal article" date="2022" name="bioRxiv">
        <title>Sequencing and chromosome-scale assembly of the giantPleurodeles waltlgenome.</title>
        <authorList>
            <person name="Brown T."/>
            <person name="Elewa A."/>
            <person name="Iarovenko S."/>
            <person name="Subramanian E."/>
            <person name="Araus A.J."/>
            <person name="Petzold A."/>
            <person name="Susuki M."/>
            <person name="Suzuki K.-i.T."/>
            <person name="Hayashi T."/>
            <person name="Toyoda A."/>
            <person name="Oliveira C."/>
            <person name="Osipova E."/>
            <person name="Leigh N.D."/>
            <person name="Simon A."/>
            <person name="Yun M.H."/>
        </authorList>
    </citation>
    <scope>NUCLEOTIDE SEQUENCE</scope>
    <source>
        <strain evidence="3">20211129_DDA</strain>
        <tissue evidence="3">Liver</tissue>
    </source>
</reference>
<dbReference type="InterPro" id="IPR007084">
    <property type="entry name" value="BRICHOS_dom"/>
</dbReference>
<dbReference type="Proteomes" id="UP001066276">
    <property type="component" value="Chromosome 11"/>
</dbReference>
<feature type="domain" description="BRICHOS" evidence="2">
    <location>
        <begin position="79"/>
        <end position="171"/>
    </location>
</feature>
<comment type="caution">
    <text evidence="3">The sequence shown here is derived from an EMBL/GenBank/DDBJ whole genome shotgun (WGS) entry which is preliminary data.</text>
</comment>
<dbReference type="AlphaFoldDB" id="A0AAV7LIW6"/>
<dbReference type="PROSITE" id="PS50869">
    <property type="entry name" value="BRICHOS"/>
    <property type="match status" value="1"/>
</dbReference>
<sequence>MLREAQPIVPWLYMLRKQNKANHFWSAFQIFLAALLRVFLAQALGNDSVSLTNRGNDGGDVHQTVNIDNHDNIANINTNAGWNSWNSVWDYGNGFVATRVFAKKVCYVNRLNKNLVPSIQQLAQFTKDKKAPQCAPPRTLQYAATKTPAQDLARYGKPIEVLCRGIPTYLAEEVQGE</sequence>
<dbReference type="Pfam" id="PF04089">
    <property type="entry name" value="BRICHOS"/>
    <property type="match status" value="1"/>
</dbReference>
<dbReference type="PANTHER" id="PTHR16483">
    <property type="entry name" value="GASTROKINE 1"/>
    <property type="match status" value="1"/>
</dbReference>
<keyword evidence="4" id="KW-1185">Reference proteome</keyword>
<name>A0AAV7LIW6_PLEWA</name>
<organism evidence="3 4">
    <name type="scientific">Pleurodeles waltl</name>
    <name type="common">Iberian ribbed newt</name>
    <dbReference type="NCBI Taxonomy" id="8319"/>
    <lineage>
        <taxon>Eukaryota</taxon>
        <taxon>Metazoa</taxon>
        <taxon>Chordata</taxon>
        <taxon>Craniata</taxon>
        <taxon>Vertebrata</taxon>
        <taxon>Euteleostomi</taxon>
        <taxon>Amphibia</taxon>
        <taxon>Batrachia</taxon>
        <taxon>Caudata</taxon>
        <taxon>Salamandroidea</taxon>
        <taxon>Salamandridae</taxon>
        <taxon>Pleurodelinae</taxon>
        <taxon>Pleurodeles</taxon>
    </lineage>
</organism>
<proteinExistence type="predicted"/>
<dbReference type="Gene3D" id="3.30.390.150">
    <property type="match status" value="1"/>
</dbReference>
<dbReference type="InterPro" id="IPR051772">
    <property type="entry name" value="Gastrokine"/>
</dbReference>
<evidence type="ECO:0000259" key="2">
    <source>
        <dbReference type="PROSITE" id="PS50869"/>
    </source>
</evidence>
<evidence type="ECO:0000256" key="1">
    <source>
        <dbReference type="ARBA" id="ARBA00023157"/>
    </source>
</evidence>
<keyword evidence="1" id="KW-1015">Disulfide bond</keyword>